<name>A0A1E1XE20_9ACAR</name>
<organism evidence="4">
    <name type="scientific">Amblyomma aureolatum</name>
    <dbReference type="NCBI Taxonomy" id="187763"/>
    <lineage>
        <taxon>Eukaryota</taxon>
        <taxon>Metazoa</taxon>
        <taxon>Ecdysozoa</taxon>
        <taxon>Arthropoda</taxon>
        <taxon>Chelicerata</taxon>
        <taxon>Arachnida</taxon>
        <taxon>Acari</taxon>
        <taxon>Parasitiformes</taxon>
        <taxon>Ixodida</taxon>
        <taxon>Ixodoidea</taxon>
        <taxon>Ixodidae</taxon>
        <taxon>Amblyomminae</taxon>
        <taxon>Amblyomma</taxon>
    </lineage>
</organism>
<evidence type="ECO:0000256" key="1">
    <source>
        <dbReference type="ARBA" id="ARBA00005771"/>
    </source>
</evidence>
<dbReference type="GO" id="GO:0008146">
    <property type="term" value="F:sulfotransferase activity"/>
    <property type="evidence" value="ECO:0007669"/>
    <property type="project" value="InterPro"/>
</dbReference>
<keyword evidence="2 4" id="KW-0808">Transferase</keyword>
<reference evidence="4" key="1">
    <citation type="journal article" date="2017" name="Front. Cell. Infect. Microbiol.">
        <title>The Distinct Transcriptional Response of the Midgut of Amblyomma sculptum and Amblyomma aureolatum Ticks to Rickettsia rickettsii Correlates to Their Differences in Susceptibility to Infection.</title>
        <authorList>
            <person name="Martins L.A."/>
            <person name="Galletti M.F.B.M."/>
            <person name="Ribeiro J.M."/>
            <person name="Fujita A."/>
            <person name="Costa F.B."/>
            <person name="Labruna M.B."/>
            <person name="Daffre S."/>
            <person name="Fogaca A.C."/>
        </authorList>
    </citation>
    <scope>NUCLEOTIDE SEQUENCE</scope>
</reference>
<proteinExistence type="evidence at transcript level"/>
<protein>
    <submittedName>
        <fullName evidence="4">Putative sulfotransferase</fullName>
    </submittedName>
</protein>
<dbReference type="InterPro" id="IPR027417">
    <property type="entry name" value="P-loop_NTPase"/>
</dbReference>
<feature type="domain" description="Sulfotransferase" evidence="3">
    <location>
        <begin position="34"/>
        <end position="226"/>
    </location>
</feature>
<sequence length="314" mass="36350">MDTEAYREVEGVWIHKFFHDENIRASMNFKPRCDDIIIATFPKCGTKWMQYIVCSILTRGEPPAKPSEFMLASPYLEMMGVDAALRNPRPLCLMTHLPFDKVTFSKEAKYIYVARNPYDCCVSFYYFAKGLTPKTCCDVSFGKFVDMFLSGKTFYGDYFDHLLSWYRQRGNANILFLTYEDIKKDTVSAVLRIAKFLGEQYGNRLKTDEDVLQKILNACSLESMRAVFGSKPRSGIKEILELPHEKRIPSMEVYRDSLDKREETHQGAGLVRKGIIGDWKNHFTLEQIERMKTRIAQKTVGSDVMTLWKDLDLP</sequence>
<dbReference type="InterPro" id="IPR000863">
    <property type="entry name" value="Sulfotransferase_dom"/>
</dbReference>
<feature type="domain" description="Sulfotransferase" evidence="3">
    <location>
        <begin position="261"/>
        <end position="299"/>
    </location>
</feature>
<dbReference type="AlphaFoldDB" id="A0A1E1XE20"/>
<dbReference type="EMBL" id="GFAC01001674">
    <property type="protein sequence ID" value="JAT97514.1"/>
    <property type="molecule type" value="mRNA"/>
</dbReference>
<evidence type="ECO:0000259" key="3">
    <source>
        <dbReference type="Pfam" id="PF00685"/>
    </source>
</evidence>
<dbReference type="Pfam" id="PF00685">
    <property type="entry name" value="Sulfotransfer_1"/>
    <property type="match status" value="2"/>
</dbReference>
<evidence type="ECO:0000313" key="4">
    <source>
        <dbReference type="EMBL" id="JAT97514.1"/>
    </source>
</evidence>
<dbReference type="PANTHER" id="PTHR11783">
    <property type="entry name" value="SULFOTRANSFERASE SULT"/>
    <property type="match status" value="1"/>
</dbReference>
<dbReference type="SUPFAM" id="SSF52540">
    <property type="entry name" value="P-loop containing nucleoside triphosphate hydrolases"/>
    <property type="match status" value="1"/>
</dbReference>
<dbReference type="Gene3D" id="3.40.50.300">
    <property type="entry name" value="P-loop containing nucleotide triphosphate hydrolases"/>
    <property type="match status" value="1"/>
</dbReference>
<accession>A0A1E1XE20</accession>
<comment type="similarity">
    <text evidence="1">Belongs to the sulfotransferase 1 family.</text>
</comment>
<evidence type="ECO:0000256" key="2">
    <source>
        <dbReference type="ARBA" id="ARBA00022679"/>
    </source>
</evidence>